<dbReference type="PANTHER" id="PTHR11122">
    <property type="entry name" value="APOSPORY-ASSOCIATED PROTEIN C-RELATED"/>
    <property type="match status" value="1"/>
</dbReference>
<dbReference type="InterPro" id="IPR008183">
    <property type="entry name" value="Aldose_1/G6P_1-epimerase"/>
</dbReference>
<reference evidence="1 2" key="1">
    <citation type="journal article" date="2011" name="J. Bacteriol.">
        <title>Complete genome sequence of the plant growth-promoting endophyte Burkholderia phytofirmans strain PsJN.</title>
        <authorList>
            <person name="Weilharter A."/>
            <person name="Mitter B."/>
            <person name="Shin M.V."/>
            <person name="Chain P.S."/>
            <person name="Nowak J."/>
            <person name="Sessitsch A."/>
        </authorList>
    </citation>
    <scope>NUCLEOTIDE SEQUENCE [LARGE SCALE GENOMIC DNA]</scope>
    <source>
        <strain evidence="2">DSM 17436 / LMG 22146 / PsJN</strain>
    </source>
</reference>
<dbReference type="Gene3D" id="2.70.98.10">
    <property type="match status" value="1"/>
</dbReference>
<dbReference type="HOGENOM" id="CLU_057834_0_0_4"/>
<accession>B2SZP4</accession>
<dbReference type="PANTHER" id="PTHR11122:SF13">
    <property type="entry name" value="GLUCOSE-6-PHOSPHATE 1-EPIMERASE"/>
    <property type="match status" value="1"/>
</dbReference>
<dbReference type="eggNOG" id="COG2017">
    <property type="taxonomic scope" value="Bacteria"/>
</dbReference>
<dbReference type="EMBL" id="CP001052">
    <property type="protein sequence ID" value="ACD17232.1"/>
    <property type="molecule type" value="Genomic_DNA"/>
</dbReference>
<dbReference type="SUPFAM" id="SSF74650">
    <property type="entry name" value="Galactose mutarotase-like"/>
    <property type="match status" value="1"/>
</dbReference>
<name>B2SZP4_PARPJ</name>
<protein>
    <submittedName>
        <fullName evidence="1">Aldose 1-epimerase</fullName>
    </submittedName>
</protein>
<sequence>MAPPAGALGSAFNLLLTNPSTMPLSPQQDILEIAQDASVLRFAPQAGGRLMSWTIDGEEVIHWPEHADWSQPARIRGGNPLLFPFLGRHRVDGKIGYWRDAHGTVRELPMHGFARDLPFEAHADVHGAGLRMILTDSEATRGGYPFGFRFEAAYDLVDAHTLDVTFTTTNTGHTRLPYYAGHHFYFTLPHTQRGETSLELPRTQRCYQQEDGSISAAEPGEARYTLDEARIHDRFHCLVGTPDQPVRLVAPGLDRLITIDLQRPGSVPWYAVTTWTEAAESDFYCVEPWLGLPDAIHNGRGLRWLEAGQTEVAALRISVARLG</sequence>
<dbReference type="InterPro" id="IPR011013">
    <property type="entry name" value="Gal_mutarotase_sf_dom"/>
</dbReference>
<dbReference type="KEGG" id="bpy:Bphyt_2838"/>
<dbReference type="STRING" id="398527.Bphyt_2838"/>
<dbReference type="InterPro" id="IPR014718">
    <property type="entry name" value="GH-type_carb-bd"/>
</dbReference>
<dbReference type="Pfam" id="PF01263">
    <property type="entry name" value="Aldose_epim"/>
    <property type="match status" value="1"/>
</dbReference>
<gene>
    <name evidence="1" type="ordered locus">Bphyt_2838</name>
</gene>
<evidence type="ECO:0000313" key="2">
    <source>
        <dbReference type="Proteomes" id="UP000001739"/>
    </source>
</evidence>
<dbReference type="Proteomes" id="UP000001739">
    <property type="component" value="Chromosome 1"/>
</dbReference>
<dbReference type="GO" id="GO:0005975">
    <property type="term" value="P:carbohydrate metabolic process"/>
    <property type="evidence" value="ECO:0007669"/>
    <property type="project" value="InterPro"/>
</dbReference>
<organism evidence="1 2">
    <name type="scientific">Paraburkholderia phytofirmans (strain DSM 17436 / LMG 22146 / PsJN)</name>
    <name type="common">Burkholderia phytofirmans</name>
    <dbReference type="NCBI Taxonomy" id="398527"/>
    <lineage>
        <taxon>Bacteria</taxon>
        <taxon>Pseudomonadati</taxon>
        <taxon>Pseudomonadota</taxon>
        <taxon>Betaproteobacteria</taxon>
        <taxon>Burkholderiales</taxon>
        <taxon>Burkholderiaceae</taxon>
        <taxon>Paraburkholderia</taxon>
    </lineage>
</organism>
<proteinExistence type="predicted"/>
<dbReference type="GO" id="GO:0030246">
    <property type="term" value="F:carbohydrate binding"/>
    <property type="evidence" value="ECO:0007669"/>
    <property type="project" value="InterPro"/>
</dbReference>
<dbReference type="GO" id="GO:0016853">
    <property type="term" value="F:isomerase activity"/>
    <property type="evidence" value="ECO:0007669"/>
    <property type="project" value="InterPro"/>
</dbReference>
<dbReference type="AlphaFoldDB" id="B2SZP4"/>
<evidence type="ECO:0000313" key="1">
    <source>
        <dbReference type="EMBL" id="ACD17232.1"/>
    </source>
</evidence>